<evidence type="ECO:0000313" key="1">
    <source>
        <dbReference type="EMBL" id="PSS27579.1"/>
    </source>
</evidence>
<dbReference type="InParanoid" id="A0A2T3BDU6"/>
<reference evidence="1 2" key="1">
    <citation type="journal article" date="2018" name="New Phytol.">
        <title>Comparative genomics and transcriptomics depict ericoid mycorrhizal fungi as versatile saprotrophs and plant mutualists.</title>
        <authorList>
            <person name="Martino E."/>
            <person name="Morin E."/>
            <person name="Grelet G.A."/>
            <person name="Kuo A."/>
            <person name="Kohler A."/>
            <person name="Daghino S."/>
            <person name="Barry K.W."/>
            <person name="Cichocki N."/>
            <person name="Clum A."/>
            <person name="Dockter R.B."/>
            <person name="Hainaut M."/>
            <person name="Kuo R.C."/>
            <person name="LaButti K."/>
            <person name="Lindahl B.D."/>
            <person name="Lindquist E.A."/>
            <person name="Lipzen A."/>
            <person name="Khouja H.R."/>
            <person name="Magnuson J."/>
            <person name="Murat C."/>
            <person name="Ohm R.A."/>
            <person name="Singer S.W."/>
            <person name="Spatafora J.W."/>
            <person name="Wang M."/>
            <person name="Veneault-Fourrey C."/>
            <person name="Henrissat B."/>
            <person name="Grigoriev I.V."/>
            <person name="Martin F.M."/>
            <person name="Perotto S."/>
        </authorList>
    </citation>
    <scope>NUCLEOTIDE SEQUENCE [LARGE SCALE GENOMIC DNA]</scope>
    <source>
        <strain evidence="1 2">ATCC 22711</strain>
    </source>
</reference>
<dbReference type="RefSeq" id="XP_024725104.1">
    <property type="nucleotide sequence ID" value="XM_024866137.1"/>
</dbReference>
<protein>
    <submittedName>
        <fullName evidence="1">Uncharacterized protein</fullName>
    </submittedName>
</protein>
<keyword evidence="2" id="KW-1185">Reference proteome</keyword>
<dbReference type="Proteomes" id="UP000241818">
    <property type="component" value="Unassembled WGS sequence"/>
</dbReference>
<dbReference type="GeneID" id="36574218"/>
<accession>A0A2T3BDU6</accession>
<name>A0A2T3BDU6_AMORE</name>
<dbReference type="OrthoDB" id="4966402at2759"/>
<dbReference type="EMBL" id="KZ679006">
    <property type="protein sequence ID" value="PSS27579.1"/>
    <property type="molecule type" value="Genomic_DNA"/>
</dbReference>
<dbReference type="AlphaFoldDB" id="A0A2T3BDU6"/>
<organism evidence="1 2">
    <name type="scientific">Amorphotheca resinae ATCC 22711</name>
    <dbReference type="NCBI Taxonomy" id="857342"/>
    <lineage>
        <taxon>Eukaryota</taxon>
        <taxon>Fungi</taxon>
        <taxon>Dikarya</taxon>
        <taxon>Ascomycota</taxon>
        <taxon>Pezizomycotina</taxon>
        <taxon>Leotiomycetes</taxon>
        <taxon>Helotiales</taxon>
        <taxon>Amorphothecaceae</taxon>
        <taxon>Amorphotheca</taxon>
    </lineage>
</organism>
<gene>
    <name evidence="1" type="ORF">M430DRAFT_32262</name>
</gene>
<sequence>MCDYEEFHYACGHVTSQLLSYCHFARCDPYHQCFGVKVTKQAWQRNATCPLCHDAAAASKRTYVKARH</sequence>
<evidence type="ECO:0000313" key="2">
    <source>
        <dbReference type="Proteomes" id="UP000241818"/>
    </source>
</evidence>
<proteinExistence type="predicted"/>